<dbReference type="Pfam" id="PF00702">
    <property type="entry name" value="Hydrolase"/>
    <property type="match status" value="1"/>
</dbReference>
<dbReference type="Gene3D" id="3.40.50.1000">
    <property type="entry name" value="HAD superfamily/HAD-like"/>
    <property type="match status" value="1"/>
</dbReference>
<evidence type="ECO:0000313" key="2">
    <source>
        <dbReference type="Proteomes" id="UP000886812"/>
    </source>
</evidence>
<dbReference type="AlphaFoldDB" id="A0A9D1NJ93"/>
<dbReference type="Proteomes" id="UP000886812">
    <property type="component" value="Unassembled WGS sequence"/>
</dbReference>
<evidence type="ECO:0000313" key="1">
    <source>
        <dbReference type="EMBL" id="HIV03571.1"/>
    </source>
</evidence>
<sequence>MTSAKRPPFSGYIFDCDGTLAASMILHHGAWESSVRRQVGGNWAFPWDFFCTLGGMSTADTVAVLEARYGFRIDIGKLLPDYHAYLAEHIRDVTPIPETCAFARRMAAAGARLAVASGGFRKEVGEILETIGVADIFPVVVASEDVERCKPAPDLFLLAAERLGVPASECAVLEDSPKGFDAAAAAGMAWIPVFPR</sequence>
<reference evidence="1" key="1">
    <citation type="submission" date="2020-10" db="EMBL/GenBank/DDBJ databases">
        <authorList>
            <person name="Gilroy R."/>
        </authorList>
    </citation>
    <scope>NUCLEOTIDE SEQUENCE</scope>
    <source>
        <strain evidence="1">10669</strain>
    </source>
</reference>
<name>A0A9D1NJ93_9BACT</name>
<gene>
    <name evidence="1" type="ORF">IAC75_00245</name>
</gene>
<dbReference type="SFLD" id="SFLDS00003">
    <property type="entry name" value="Haloacid_Dehalogenase"/>
    <property type="match status" value="1"/>
</dbReference>
<dbReference type="EMBL" id="DVOG01000011">
    <property type="protein sequence ID" value="HIV03571.1"/>
    <property type="molecule type" value="Genomic_DNA"/>
</dbReference>
<dbReference type="InterPro" id="IPR023198">
    <property type="entry name" value="PGP-like_dom2"/>
</dbReference>
<dbReference type="SFLD" id="SFLDG01129">
    <property type="entry name" value="C1.5:_HAD__Beta-PGM__Phosphata"/>
    <property type="match status" value="1"/>
</dbReference>
<dbReference type="InterPro" id="IPR023214">
    <property type="entry name" value="HAD_sf"/>
</dbReference>
<protein>
    <submittedName>
        <fullName evidence="1">HAD family phosphatase</fullName>
    </submittedName>
</protein>
<accession>A0A9D1NJ93</accession>
<comment type="caution">
    <text evidence="1">The sequence shown here is derived from an EMBL/GenBank/DDBJ whole genome shotgun (WGS) entry which is preliminary data.</text>
</comment>
<dbReference type="PANTHER" id="PTHR43481">
    <property type="entry name" value="FRUCTOSE-1-PHOSPHATE PHOSPHATASE"/>
    <property type="match status" value="1"/>
</dbReference>
<reference evidence="1" key="2">
    <citation type="journal article" date="2021" name="PeerJ">
        <title>Extensive microbial diversity within the chicken gut microbiome revealed by metagenomics and culture.</title>
        <authorList>
            <person name="Gilroy R."/>
            <person name="Ravi A."/>
            <person name="Getino M."/>
            <person name="Pursley I."/>
            <person name="Horton D.L."/>
            <person name="Alikhan N.F."/>
            <person name="Baker D."/>
            <person name="Gharbi K."/>
            <person name="Hall N."/>
            <person name="Watson M."/>
            <person name="Adriaenssens E.M."/>
            <person name="Foster-Nyarko E."/>
            <person name="Jarju S."/>
            <person name="Secka A."/>
            <person name="Antonio M."/>
            <person name="Oren A."/>
            <person name="Chaudhuri R.R."/>
            <person name="La Ragione R."/>
            <person name="Hildebrand F."/>
            <person name="Pallen M.J."/>
        </authorList>
    </citation>
    <scope>NUCLEOTIDE SEQUENCE</scope>
    <source>
        <strain evidence="1">10669</strain>
    </source>
</reference>
<dbReference type="PANTHER" id="PTHR43481:SF4">
    <property type="entry name" value="GLYCEROL-1-PHOSPHATE PHOSPHOHYDROLASE 1-RELATED"/>
    <property type="match status" value="1"/>
</dbReference>
<proteinExistence type="predicted"/>
<dbReference type="SUPFAM" id="SSF56784">
    <property type="entry name" value="HAD-like"/>
    <property type="match status" value="1"/>
</dbReference>
<dbReference type="InterPro" id="IPR051806">
    <property type="entry name" value="HAD-like_SPP"/>
</dbReference>
<dbReference type="NCBIfam" id="TIGR01509">
    <property type="entry name" value="HAD-SF-IA-v3"/>
    <property type="match status" value="1"/>
</dbReference>
<dbReference type="InterPro" id="IPR006439">
    <property type="entry name" value="HAD-SF_hydro_IA"/>
</dbReference>
<dbReference type="InterPro" id="IPR036412">
    <property type="entry name" value="HAD-like_sf"/>
</dbReference>
<dbReference type="Gene3D" id="1.10.150.240">
    <property type="entry name" value="Putative phosphatase, domain 2"/>
    <property type="match status" value="1"/>
</dbReference>
<organism evidence="1 2">
    <name type="scientific">Candidatus Spyradosoma merdigallinarum</name>
    <dbReference type="NCBI Taxonomy" id="2840950"/>
    <lineage>
        <taxon>Bacteria</taxon>
        <taxon>Pseudomonadati</taxon>
        <taxon>Verrucomicrobiota</taxon>
        <taxon>Opitutia</taxon>
        <taxon>Opitutia incertae sedis</taxon>
        <taxon>Candidatus Spyradosoma</taxon>
    </lineage>
</organism>
<dbReference type="GO" id="GO:0050308">
    <property type="term" value="F:sugar-phosphatase activity"/>
    <property type="evidence" value="ECO:0007669"/>
    <property type="project" value="TreeGrafter"/>
</dbReference>